<dbReference type="GO" id="GO:0005737">
    <property type="term" value="C:cytoplasm"/>
    <property type="evidence" value="ECO:0007669"/>
    <property type="project" value="UniProtKB-ARBA"/>
</dbReference>
<evidence type="ECO:0000256" key="6">
    <source>
        <dbReference type="ARBA" id="ARBA00022723"/>
    </source>
</evidence>
<dbReference type="PANTHER" id="PTHR43281">
    <property type="entry name" value="FARNESYL DIPHOSPHATE SYNTHASE"/>
    <property type="match status" value="1"/>
</dbReference>
<sequence length="297" mass="32803">MKLMNKEFNEFVRRSTPLINDHFAELMEKVEKHQPQLARMMAYSFNAGGKRVRPLILLAILEVLGEPINPDVLTVAVALEAVHTYSLIHDDLPAMDNDDLRRGRPTSHKQFGEAEAILTGDALLTIAFQWLAATGFTAEVKATVIGDLAQAAGPEGMIAGQLQDIEGNHQRYTIEQLKKLHELKTGQMLIFPAKAALHIAKCETTVATAILRFVQNFGLAFQIHDDIIDVTESSVELGKTAGKDQALNKNTYVNLLGLDSAKERLSTVLNACEEALIPLVERGYEVSLLRGFLAYLK</sequence>
<dbReference type="GO" id="GO:0016114">
    <property type="term" value="P:terpenoid biosynthetic process"/>
    <property type="evidence" value="ECO:0007669"/>
    <property type="project" value="UniProtKB-ARBA"/>
</dbReference>
<dbReference type="PANTHER" id="PTHR43281:SF1">
    <property type="entry name" value="FARNESYL DIPHOSPHATE SYNTHASE"/>
    <property type="match status" value="1"/>
</dbReference>
<evidence type="ECO:0000313" key="13">
    <source>
        <dbReference type="EMBL" id="EFL96154.1"/>
    </source>
</evidence>
<dbReference type="eggNOG" id="COG0142">
    <property type="taxonomic scope" value="Bacteria"/>
</dbReference>
<dbReference type="EC" id="2.5.1.10" evidence="3"/>
<dbReference type="InterPro" id="IPR033749">
    <property type="entry name" value="Polyprenyl_synt_CS"/>
</dbReference>
<keyword evidence="7" id="KW-0460">Magnesium</keyword>
<comment type="caution">
    <text evidence="13">The sequence shown here is derived from an EMBL/GenBank/DDBJ whole genome shotgun (WGS) entry which is preliminary data.</text>
</comment>
<dbReference type="InterPro" id="IPR008949">
    <property type="entry name" value="Isoprenoid_synthase_dom_sf"/>
</dbReference>
<dbReference type="SFLD" id="SFLDS00005">
    <property type="entry name" value="Isoprenoid_Synthase_Type_I"/>
    <property type="match status" value="1"/>
</dbReference>
<dbReference type="GO" id="GO:0004337">
    <property type="term" value="F:(2E,6E)-farnesyl diphosphate synthase activity"/>
    <property type="evidence" value="ECO:0007669"/>
    <property type="project" value="UniProtKB-EC"/>
</dbReference>
<comment type="cofactor">
    <cofactor evidence="1">
        <name>Mg(2+)</name>
        <dbReference type="ChEBI" id="CHEBI:18420"/>
    </cofactor>
</comment>
<dbReference type="FunFam" id="1.10.600.10:FF:000001">
    <property type="entry name" value="Geranylgeranyl diphosphate synthase"/>
    <property type="match status" value="1"/>
</dbReference>
<evidence type="ECO:0000256" key="7">
    <source>
        <dbReference type="ARBA" id="ARBA00022842"/>
    </source>
</evidence>
<organism evidence="13 14">
    <name type="scientific">Pediococcus acidilactici DSM 20284</name>
    <dbReference type="NCBI Taxonomy" id="862514"/>
    <lineage>
        <taxon>Bacteria</taxon>
        <taxon>Bacillati</taxon>
        <taxon>Bacillota</taxon>
        <taxon>Bacilli</taxon>
        <taxon>Lactobacillales</taxon>
        <taxon>Lactobacillaceae</taxon>
        <taxon>Pediococcus</taxon>
        <taxon>Pediococcus acidilactici group</taxon>
    </lineage>
</organism>
<dbReference type="InterPro" id="IPR000092">
    <property type="entry name" value="Polyprenyl_synt"/>
</dbReference>
<evidence type="ECO:0000256" key="11">
    <source>
        <dbReference type="ARBA" id="ARBA00049399"/>
    </source>
</evidence>
<dbReference type="SUPFAM" id="SSF48576">
    <property type="entry name" value="Terpenoid synthases"/>
    <property type="match status" value="1"/>
</dbReference>
<evidence type="ECO:0000256" key="3">
    <source>
        <dbReference type="ARBA" id="ARBA00012439"/>
    </source>
</evidence>
<gene>
    <name evidence="13" type="primary">ispA</name>
    <name evidence="13" type="ORF">HMPREF0623_0205</name>
</gene>
<name>E0NEZ3_PEDAC</name>
<dbReference type="RefSeq" id="WP_004165710.1">
    <property type="nucleotide sequence ID" value="NZ_GL397067.1"/>
</dbReference>
<evidence type="ECO:0000256" key="1">
    <source>
        <dbReference type="ARBA" id="ARBA00001946"/>
    </source>
</evidence>
<comment type="similarity">
    <text evidence="2 12">Belongs to the FPP/GGPP synthase family.</text>
</comment>
<accession>E0NEZ3</accession>
<dbReference type="Gene3D" id="1.10.600.10">
    <property type="entry name" value="Farnesyl Diphosphate Synthase"/>
    <property type="match status" value="1"/>
</dbReference>
<evidence type="ECO:0000256" key="10">
    <source>
        <dbReference type="ARBA" id="ARBA00032873"/>
    </source>
</evidence>
<proteinExistence type="inferred from homology"/>
<dbReference type="PROSITE" id="PS00444">
    <property type="entry name" value="POLYPRENYL_SYNTHASE_2"/>
    <property type="match status" value="1"/>
</dbReference>
<protein>
    <recommendedName>
        <fullName evidence="4">Farnesyl diphosphate synthase</fullName>
        <ecNumber evidence="3">2.5.1.10</ecNumber>
    </recommendedName>
    <alternativeName>
        <fullName evidence="10">(2E,6E)-farnesyl diphosphate synthase</fullName>
    </alternativeName>
    <alternativeName>
        <fullName evidence="9">Geranyltranstransferase</fullName>
    </alternativeName>
</protein>
<evidence type="ECO:0000256" key="2">
    <source>
        <dbReference type="ARBA" id="ARBA00006706"/>
    </source>
</evidence>
<keyword evidence="5 12" id="KW-0808">Transferase</keyword>
<dbReference type="Pfam" id="PF00348">
    <property type="entry name" value="polyprenyl_synt"/>
    <property type="match status" value="1"/>
</dbReference>
<dbReference type="CDD" id="cd00685">
    <property type="entry name" value="Trans_IPPS_HT"/>
    <property type="match status" value="1"/>
</dbReference>
<dbReference type="AlphaFoldDB" id="E0NEZ3"/>
<dbReference type="InterPro" id="IPR053378">
    <property type="entry name" value="Prenyl_diphosphate_synthase"/>
</dbReference>
<evidence type="ECO:0000313" key="14">
    <source>
        <dbReference type="Proteomes" id="UP000004470"/>
    </source>
</evidence>
<dbReference type="Proteomes" id="UP000004470">
    <property type="component" value="Unassembled WGS sequence"/>
</dbReference>
<evidence type="ECO:0000256" key="12">
    <source>
        <dbReference type="RuleBase" id="RU004466"/>
    </source>
</evidence>
<keyword evidence="6" id="KW-0479">Metal-binding</keyword>
<dbReference type="EMBL" id="AEEG01000002">
    <property type="protein sequence ID" value="EFL96154.1"/>
    <property type="molecule type" value="Genomic_DNA"/>
</dbReference>
<evidence type="ECO:0000256" key="4">
    <source>
        <dbReference type="ARBA" id="ARBA00015100"/>
    </source>
</evidence>
<comment type="catalytic activity">
    <reaction evidence="11">
        <text>isopentenyl diphosphate + (2E)-geranyl diphosphate = (2E,6E)-farnesyl diphosphate + diphosphate</text>
        <dbReference type="Rhea" id="RHEA:19361"/>
        <dbReference type="ChEBI" id="CHEBI:33019"/>
        <dbReference type="ChEBI" id="CHEBI:58057"/>
        <dbReference type="ChEBI" id="CHEBI:128769"/>
        <dbReference type="ChEBI" id="CHEBI:175763"/>
        <dbReference type="EC" id="2.5.1.10"/>
    </reaction>
</comment>
<dbReference type="NCBIfam" id="NF045485">
    <property type="entry name" value="FPPsyn"/>
    <property type="match status" value="1"/>
</dbReference>
<evidence type="ECO:0000256" key="9">
    <source>
        <dbReference type="ARBA" id="ARBA00032380"/>
    </source>
</evidence>
<dbReference type="GO" id="GO:0046872">
    <property type="term" value="F:metal ion binding"/>
    <property type="evidence" value="ECO:0007669"/>
    <property type="project" value="UniProtKB-KW"/>
</dbReference>
<reference evidence="13" key="1">
    <citation type="submission" date="2010-07" db="EMBL/GenBank/DDBJ databases">
        <authorList>
            <person name="Muzny D."/>
            <person name="Qin X."/>
            <person name="Deng J."/>
            <person name="Jiang H."/>
            <person name="Liu Y."/>
            <person name="Qu J."/>
            <person name="Song X.-Z."/>
            <person name="Zhang L."/>
            <person name="Thornton R."/>
            <person name="Coyle M."/>
            <person name="Francisco L."/>
            <person name="Jackson L."/>
            <person name="Javaid M."/>
            <person name="Korchina V."/>
            <person name="Kovar C."/>
            <person name="Mata R."/>
            <person name="Mathew T."/>
            <person name="Ngo R."/>
            <person name="Nguyen L."/>
            <person name="Nguyen N."/>
            <person name="Okwuonu G."/>
            <person name="Ongeri F."/>
            <person name="Pham C."/>
            <person name="Simmons D."/>
            <person name="Wilczek-Boney K."/>
            <person name="Hale W."/>
            <person name="Jakkamsetti A."/>
            <person name="Pham P."/>
            <person name="Ruth R."/>
            <person name="San Lucas F."/>
            <person name="Warren J."/>
            <person name="Zhang J."/>
            <person name="Zhao Z."/>
            <person name="Zhou C."/>
            <person name="Zhu D."/>
            <person name="Lee S."/>
            <person name="Bess C."/>
            <person name="Blankenburg K."/>
            <person name="Forbes L."/>
            <person name="Fu Q."/>
            <person name="Gubbala S."/>
            <person name="Hirani K."/>
            <person name="Jayaseelan J.C."/>
            <person name="Lara F."/>
            <person name="Munidasa M."/>
            <person name="Palculict T."/>
            <person name="Patil S."/>
            <person name="Pu L.-L."/>
            <person name="Saada N."/>
            <person name="Tang L."/>
            <person name="Weissenberger G."/>
            <person name="Zhu Y."/>
            <person name="Hemphill L."/>
            <person name="Shang Y."/>
            <person name="Youmans B."/>
            <person name="Ayvaz T."/>
            <person name="Ross M."/>
            <person name="Santibanez J."/>
            <person name="Aqrawi P."/>
            <person name="Gross S."/>
            <person name="Joshi V."/>
            <person name="Fowler G."/>
            <person name="Nazareth L."/>
            <person name="Reid J."/>
            <person name="Worley K."/>
            <person name="Petrosino J."/>
            <person name="Highlander S."/>
            <person name="Gibbs R."/>
        </authorList>
    </citation>
    <scope>NUCLEOTIDE SEQUENCE [LARGE SCALE GENOMIC DNA]</scope>
    <source>
        <strain evidence="13">DSM 20284</strain>
    </source>
</reference>
<dbReference type="SFLD" id="SFLDG01017">
    <property type="entry name" value="Polyprenyl_Transferase_Like"/>
    <property type="match status" value="1"/>
</dbReference>
<keyword evidence="8" id="KW-0414">Isoprene biosynthesis</keyword>
<dbReference type="HOGENOM" id="CLU_014015_0_1_9"/>
<evidence type="ECO:0000256" key="8">
    <source>
        <dbReference type="ARBA" id="ARBA00023229"/>
    </source>
</evidence>
<keyword evidence="14" id="KW-1185">Reference proteome</keyword>
<evidence type="ECO:0000256" key="5">
    <source>
        <dbReference type="ARBA" id="ARBA00022679"/>
    </source>
</evidence>
<dbReference type="PROSITE" id="PS00723">
    <property type="entry name" value="POLYPRENYL_SYNTHASE_1"/>
    <property type="match status" value="1"/>
</dbReference>